<comment type="caution">
    <text evidence="5">The sequence shown here is derived from an EMBL/GenBank/DDBJ whole genome shotgun (WGS) entry which is preliminary data.</text>
</comment>
<keyword evidence="1" id="KW-0547">Nucleotide-binding</keyword>
<dbReference type="GO" id="GO:0005634">
    <property type="term" value="C:nucleus"/>
    <property type="evidence" value="ECO:0007669"/>
    <property type="project" value="TreeGrafter"/>
</dbReference>
<dbReference type="OrthoDB" id="2801544at2759"/>
<evidence type="ECO:0000313" key="5">
    <source>
        <dbReference type="EMBL" id="KAJ1966951.1"/>
    </source>
</evidence>
<evidence type="ECO:0000256" key="4">
    <source>
        <dbReference type="SAM" id="MobiDB-lite"/>
    </source>
</evidence>
<protein>
    <submittedName>
        <fullName evidence="5">Uncharacterized protein</fullName>
    </submittedName>
</protein>
<dbReference type="GO" id="GO:0006281">
    <property type="term" value="P:DNA repair"/>
    <property type="evidence" value="ECO:0007669"/>
    <property type="project" value="TreeGrafter"/>
</dbReference>
<accession>A0A9W8E7S9</accession>
<name>A0A9W8E7S9_9FUNG</name>
<dbReference type="Proteomes" id="UP001150925">
    <property type="component" value="Unassembled WGS sequence"/>
</dbReference>
<evidence type="ECO:0000256" key="2">
    <source>
        <dbReference type="ARBA" id="ARBA00022801"/>
    </source>
</evidence>
<dbReference type="GO" id="GO:0016787">
    <property type="term" value="F:hydrolase activity"/>
    <property type="evidence" value="ECO:0007669"/>
    <property type="project" value="UniProtKB-KW"/>
</dbReference>
<dbReference type="PANTHER" id="PTHR45626">
    <property type="entry name" value="TRANSCRIPTION TERMINATION FACTOR 2-RELATED"/>
    <property type="match status" value="1"/>
</dbReference>
<dbReference type="SUPFAM" id="SSF52540">
    <property type="entry name" value="P-loop containing nucleoside triphosphate hydrolases"/>
    <property type="match status" value="1"/>
</dbReference>
<keyword evidence="2" id="KW-0378">Hydrolase</keyword>
<organism evidence="5 6">
    <name type="scientific">Dispira parvispora</name>
    <dbReference type="NCBI Taxonomy" id="1520584"/>
    <lineage>
        <taxon>Eukaryota</taxon>
        <taxon>Fungi</taxon>
        <taxon>Fungi incertae sedis</taxon>
        <taxon>Zoopagomycota</taxon>
        <taxon>Kickxellomycotina</taxon>
        <taxon>Dimargaritomycetes</taxon>
        <taxon>Dimargaritales</taxon>
        <taxon>Dimargaritaceae</taxon>
        <taxon>Dispira</taxon>
    </lineage>
</organism>
<dbReference type="EMBL" id="JANBPY010000420">
    <property type="protein sequence ID" value="KAJ1966951.1"/>
    <property type="molecule type" value="Genomic_DNA"/>
</dbReference>
<evidence type="ECO:0000256" key="1">
    <source>
        <dbReference type="ARBA" id="ARBA00022741"/>
    </source>
</evidence>
<dbReference type="AlphaFoldDB" id="A0A9W8E7S9"/>
<proteinExistence type="predicted"/>
<reference evidence="5" key="1">
    <citation type="submission" date="2022-07" db="EMBL/GenBank/DDBJ databases">
        <title>Phylogenomic reconstructions and comparative analyses of Kickxellomycotina fungi.</title>
        <authorList>
            <person name="Reynolds N.K."/>
            <person name="Stajich J.E."/>
            <person name="Barry K."/>
            <person name="Grigoriev I.V."/>
            <person name="Crous P."/>
            <person name="Smith M.E."/>
        </authorList>
    </citation>
    <scope>NUCLEOTIDE SEQUENCE</scope>
    <source>
        <strain evidence="5">RSA 1196</strain>
    </source>
</reference>
<dbReference type="PANTHER" id="PTHR45626:SF51">
    <property type="entry name" value="SNF2-RELATED DOMAIN-CONTAINING PROTEIN"/>
    <property type="match status" value="1"/>
</dbReference>
<feature type="region of interest" description="Disordered" evidence="4">
    <location>
        <begin position="337"/>
        <end position="358"/>
    </location>
</feature>
<dbReference type="InterPro" id="IPR050628">
    <property type="entry name" value="SNF2_RAD54_helicase_TF"/>
</dbReference>
<dbReference type="Gene3D" id="3.40.50.300">
    <property type="entry name" value="P-loop containing nucleotide triphosphate hydrolases"/>
    <property type="match status" value="1"/>
</dbReference>
<evidence type="ECO:0000313" key="6">
    <source>
        <dbReference type="Proteomes" id="UP001150925"/>
    </source>
</evidence>
<gene>
    <name evidence="5" type="ORF">IWQ62_002147</name>
</gene>
<evidence type="ECO:0000256" key="3">
    <source>
        <dbReference type="ARBA" id="ARBA00022840"/>
    </source>
</evidence>
<sequence length="358" mass="41554">MDALPSERRWVCLVPKALRFYPEEERYFKLPFVYSEFVDEPDTIPYEMLNLYLVVLLKVPPFHFGDLWKNIPWSRDDSLSEYDAPSLLFWLFTTYAVWSHPEEVSAAHKQMKALSVRGYSNAKLTYLMNQLCTHIPHEKCVVYISGVGDFREVSGFTSMIQIQSANGMYTKWFTFPDYNVYSEDDNGKDAIAKAVAEFTTNDHCWVIFMPTWMLFWGVDLTIATRVYLYSPVWYDSIEAQIIQRVHHIGQIRTVHIETLVLRGTLEDAALEFKDKPIRIEDYETRWAESTCDRVVLALGEFLTPAWKKEEAIDDRLPHDGCATMRLETFTTSVSADTSSTTIEVSSRQPTPWDDNLQL</sequence>
<dbReference type="InterPro" id="IPR027417">
    <property type="entry name" value="P-loop_NTPase"/>
</dbReference>
<keyword evidence="3" id="KW-0067">ATP-binding</keyword>
<dbReference type="GO" id="GO:0005524">
    <property type="term" value="F:ATP binding"/>
    <property type="evidence" value="ECO:0007669"/>
    <property type="project" value="UniProtKB-KW"/>
</dbReference>
<keyword evidence="6" id="KW-1185">Reference proteome</keyword>
<dbReference type="GO" id="GO:0008094">
    <property type="term" value="F:ATP-dependent activity, acting on DNA"/>
    <property type="evidence" value="ECO:0007669"/>
    <property type="project" value="TreeGrafter"/>
</dbReference>